<gene>
    <name evidence="14" type="ORF">KI387_037410</name>
</gene>
<dbReference type="EMBL" id="JAHRHJ020000007">
    <property type="protein sequence ID" value="KAH9309499.1"/>
    <property type="molecule type" value="Genomic_DNA"/>
</dbReference>
<dbReference type="Proteomes" id="UP000824469">
    <property type="component" value="Unassembled WGS sequence"/>
</dbReference>
<dbReference type="AlphaFoldDB" id="A0AA38KVC5"/>
<evidence type="ECO:0000259" key="13">
    <source>
        <dbReference type="Pfam" id="PF25597"/>
    </source>
</evidence>
<keyword evidence="6" id="KW-0732">Signal</keyword>
<keyword evidence="5 12" id="KW-0812">Transmembrane</keyword>
<dbReference type="InterPro" id="IPR003591">
    <property type="entry name" value="Leu-rich_rpt_typical-subtyp"/>
</dbReference>
<evidence type="ECO:0000256" key="10">
    <source>
        <dbReference type="ARBA" id="ARBA00023180"/>
    </source>
</evidence>
<dbReference type="SUPFAM" id="SSF52058">
    <property type="entry name" value="L domain-like"/>
    <property type="match status" value="1"/>
</dbReference>
<keyword evidence="7" id="KW-0677">Repeat</keyword>
<dbReference type="Pfam" id="PF25597">
    <property type="entry name" value="SH3_retrovirus"/>
    <property type="match status" value="1"/>
</dbReference>
<feature type="domain" description="Retroviral polymerase SH3-like" evidence="13">
    <location>
        <begin position="61"/>
        <end position="123"/>
    </location>
</feature>
<organism evidence="14 15">
    <name type="scientific">Taxus chinensis</name>
    <name type="common">Chinese yew</name>
    <name type="synonym">Taxus wallichiana var. chinensis</name>
    <dbReference type="NCBI Taxonomy" id="29808"/>
    <lineage>
        <taxon>Eukaryota</taxon>
        <taxon>Viridiplantae</taxon>
        <taxon>Streptophyta</taxon>
        <taxon>Embryophyta</taxon>
        <taxon>Tracheophyta</taxon>
        <taxon>Spermatophyta</taxon>
        <taxon>Pinopsida</taxon>
        <taxon>Pinidae</taxon>
        <taxon>Conifers II</taxon>
        <taxon>Cupressales</taxon>
        <taxon>Taxaceae</taxon>
        <taxon>Taxus</taxon>
    </lineage>
</organism>
<dbReference type="InterPro" id="IPR057670">
    <property type="entry name" value="SH3_retrovirus"/>
</dbReference>
<dbReference type="PANTHER" id="PTHR48063">
    <property type="entry name" value="LRR RECEPTOR-LIKE KINASE"/>
    <property type="match status" value="1"/>
</dbReference>
<keyword evidence="10" id="KW-0325">Glycoprotein</keyword>
<feature type="region of interest" description="Disordered" evidence="11">
    <location>
        <begin position="123"/>
        <end position="187"/>
    </location>
</feature>
<protein>
    <recommendedName>
        <fullName evidence="13">Retroviral polymerase SH3-like domain-containing protein</fullName>
    </recommendedName>
</protein>
<reference evidence="14 15" key="1">
    <citation type="journal article" date="2021" name="Nat. Plants">
        <title>The Taxus genome provides insights into paclitaxel biosynthesis.</title>
        <authorList>
            <person name="Xiong X."/>
            <person name="Gou J."/>
            <person name="Liao Q."/>
            <person name="Li Y."/>
            <person name="Zhou Q."/>
            <person name="Bi G."/>
            <person name="Li C."/>
            <person name="Du R."/>
            <person name="Wang X."/>
            <person name="Sun T."/>
            <person name="Guo L."/>
            <person name="Liang H."/>
            <person name="Lu P."/>
            <person name="Wu Y."/>
            <person name="Zhang Z."/>
            <person name="Ro D.K."/>
            <person name="Shang Y."/>
            <person name="Huang S."/>
            <person name="Yan J."/>
        </authorList>
    </citation>
    <scope>NUCLEOTIDE SEQUENCE [LARGE SCALE GENOMIC DNA]</scope>
    <source>
        <strain evidence="14">Ta-2019</strain>
    </source>
</reference>
<dbReference type="PANTHER" id="PTHR48063:SF112">
    <property type="entry name" value="RECEPTOR LIKE PROTEIN 30-LIKE"/>
    <property type="match status" value="1"/>
</dbReference>
<accession>A0AA38KVC5</accession>
<dbReference type="Pfam" id="PF00560">
    <property type="entry name" value="LRR_1"/>
    <property type="match status" value="1"/>
</dbReference>
<dbReference type="InterPro" id="IPR046956">
    <property type="entry name" value="RLP23-like"/>
</dbReference>
<dbReference type="GO" id="GO:0005886">
    <property type="term" value="C:plasma membrane"/>
    <property type="evidence" value="ECO:0007669"/>
    <property type="project" value="UniProtKB-SubCell"/>
</dbReference>
<sequence length="441" mass="49501">MEMTRSMLKGKNLSNKYWAEAVACAVYILNRSPTKIVMNMIPQQAWSGKHHSVSHFRIFGCIANAHVPKETRSKLDDKSENCIFIGYDKHSKAYKLFNPITKKVVLSRDVVFKEEESWDGNIEKTISHTTTMPYEDQKGKSQGHQGEQEEQSNQQEGISEGESSQIQVEQGESSRPQLSNESNPTVASLRPRLKASLDALPNLQILRLQNNSLQGEIPSNLASLSEILILNIADNRFKGEILEKLGMLTKLRSLHMGKNNLQGLLPSTLRNLSYLQVLDVGENNLTGNIPGWIANCSSLRVLVMRSNNFEGKLPPQISQMEEFQILDISSNLLFGQIPSQLGLLDSLGYLNLPYNNLSGRIPRDGHMLTFYNSSSYLGNPHLWGCPLERNCSLPHLQQSAPPVPTMDDEEERDEGFPWFWMCFGLAVGMGFSTVVMVLTLH</sequence>
<evidence type="ECO:0000256" key="6">
    <source>
        <dbReference type="ARBA" id="ARBA00022729"/>
    </source>
</evidence>
<feature type="compositionally biased region" description="Low complexity" evidence="11">
    <location>
        <begin position="140"/>
        <end position="167"/>
    </location>
</feature>
<evidence type="ECO:0000256" key="8">
    <source>
        <dbReference type="ARBA" id="ARBA00022989"/>
    </source>
</evidence>
<keyword evidence="4" id="KW-0433">Leucine-rich repeat</keyword>
<feature type="compositionally biased region" description="Polar residues" evidence="11">
    <location>
        <begin position="168"/>
        <end position="186"/>
    </location>
</feature>
<evidence type="ECO:0000313" key="15">
    <source>
        <dbReference type="Proteomes" id="UP000824469"/>
    </source>
</evidence>
<evidence type="ECO:0000256" key="12">
    <source>
        <dbReference type="SAM" id="Phobius"/>
    </source>
</evidence>
<feature type="transmembrane region" description="Helical" evidence="12">
    <location>
        <begin position="418"/>
        <end position="440"/>
    </location>
</feature>
<evidence type="ECO:0000256" key="11">
    <source>
        <dbReference type="SAM" id="MobiDB-lite"/>
    </source>
</evidence>
<dbReference type="Pfam" id="PF13855">
    <property type="entry name" value="LRR_8"/>
    <property type="match status" value="1"/>
</dbReference>
<evidence type="ECO:0000256" key="4">
    <source>
        <dbReference type="ARBA" id="ARBA00022614"/>
    </source>
</evidence>
<keyword evidence="3" id="KW-1003">Cell membrane</keyword>
<evidence type="ECO:0000256" key="7">
    <source>
        <dbReference type="ARBA" id="ARBA00022737"/>
    </source>
</evidence>
<evidence type="ECO:0000256" key="9">
    <source>
        <dbReference type="ARBA" id="ARBA00023136"/>
    </source>
</evidence>
<dbReference type="FunFam" id="3.80.10.10:FF:000111">
    <property type="entry name" value="LRR receptor-like serine/threonine-protein kinase ERECTA"/>
    <property type="match status" value="1"/>
</dbReference>
<proteinExistence type="inferred from homology"/>
<dbReference type="SMART" id="SM00369">
    <property type="entry name" value="LRR_TYP"/>
    <property type="match status" value="2"/>
</dbReference>
<evidence type="ECO:0000256" key="2">
    <source>
        <dbReference type="ARBA" id="ARBA00009592"/>
    </source>
</evidence>
<keyword evidence="9 12" id="KW-0472">Membrane</keyword>
<dbReference type="Gene3D" id="3.80.10.10">
    <property type="entry name" value="Ribonuclease Inhibitor"/>
    <property type="match status" value="1"/>
</dbReference>
<evidence type="ECO:0000256" key="3">
    <source>
        <dbReference type="ARBA" id="ARBA00022475"/>
    </source>
</evidence>
<dbReference type="InterPro" id="IPR001611">
    <property type="entry name" value="Leu-rich_rpt"/>
</dbReference>
<dbReference type="InterPro" id="IPR032675">
    <property type="entry name" value="LRR_dom_sf"/>
</dbReference>
<evidence type="ECO:0000256" key="1">
    <source>
        <dbReference type="ARBA" id="ARBA00004251"/>
    </source>
</evidence>
<feature type="non-terminal residue" evidence="14">
    <location>
        <position position="1"/>
    </location>
</feature>
<comment type="subcellular location">
    <subcellularLocation>
        <location evidence="1">Cell membrane</location>
        <topology evidence="1">Single-pass type I membrane protein</topology>
    </subcellularLocation>
</comment>
<evidence type="ECO:0000256" key="5">
    <source>
        <dbReference type="ARBA" id="ARBA00022692"/>
    </source>
</evidence>
<comment type="similarity">
    <text evidence="2">Belongs to the RLP family.</text>
</comment>
<comment type="caution">
    <text evidence="14">The sequence shown here is derived from an EMBL/GenBank/DDBJ whole genome shotgun (WGS) entry which is preliminary data.</text>
</comment>
<evidence type="ECO:0000313" key="14">
    <source>
        <dbReference type="EMBL" id="KAH9309499.1"/>
    </source>
</evidence>
<keyword evidence="15" id="KW-1185">Reference proteome</keyword>
<keyword evidence="8 12" id="KW-1133">Transmembrane helix</keyword>
<name>A0AA38KVC5_TAXCH</name>